<sequence>MKKFTITFVYYGLMIVSAFITFVLWFNNAYIHSSFLILLLASFASYKWTERRITILFGIYSVYMQILALIYLKLFRTTNPDNLKSNLLAAIPLILIIIIVLIKEEEKLKKWWKMITGRY</sequence>
<keyword evidence="3" id="KW-1185">Reference proteome</keyword>
<accession>A0A974Y414</accession>
<feature type="transmembrane region" description="Helical" evidence="1">
    <location>
        <begin position="7"/>
        <end position="25"/>
    </location>
</feature>
<evidence type="ECO:0000313" key="2">
    <source>
        <dbReference type="EMBL" id="QSZ26442.1"/>
    </source>
</evidence>
<dbReference type="RefSeq" id="WP_284679107.1">
    <property type="nucleotide sequence ID" value="NZ_CP060096.1"/>
</dbReference>
<reference evidence="2" key="1">
    <citation type="submission" date="2020-08" db="EMBL/GenBank/DDBJ databases">
        <title>Genomic insights into the carbon and energy metabolism of the first obligate autotrophic acetogenic bacterium Aceticella autotrophica gen. nov., sp. nov.</title>
        <authorList>
            <person name="Toshchakov S.V."/>
            <person name="Elcheninov A.G."/>
            <person name="Kublanov I.V."/>
            <person name="Frolov E.N."/>
            <person name="Lebedinsky A.V."/>
        </authorList>
    </citation>
    <scope>NUCLEOTIDE SEQUENCE</scope>
    <source>
        <strain evidence="2">3443-3Ac</strain>
    </source>
</reference>
<feature type="transmembrane region" description="Helical" evidence="1">
    <location>
        <begin position="31"/>
        <end position="48"/>
    </location>
</feature>
<gene>
    <name evidence="2" type="ORF">ACETAC_05740</name>
</gene>
<proteinExistence type="predicted"/>
<name>A0A974Y414_9THEO</name>
<feature type="transmembrane region" description="Helical" evidence="1">
    <location>
        <begin position="55"/>
        <end position="74"/>
    </location>
</feature>
<protein>
    <submittedName>
        <fullName evidence="2">Uncharacterized protein</fullName>
    </submittedName>
</protein>
<dbReference type="EMBL" id="CP060096">
    <property type="protein sequence ID" value="QSZ26442.1"/>
    <property type="molecule type" value="Genomic_DNA"/>
</dbReference>
<evidence type="ECO:0000313" key="3">
    <source>
        <dbReference type="Proteomes" id="UP000671913"/>
    </source>
</evidence>
<keyword evidence="1" id="KW-0812">Transmembrane</keyword>
<evidence type="ECO:0000256" key="1">
    <source>
        <dbReference type="SAM" id="Phobius"/>
    </source>
</evidence>
<keyword evidence="1" id="KW-0472">Membrane</keyword>
<dbReference type="Proteomes" id="UP000671913">
    <property type="component" value="Chromosome"/>
</dbReference>
<dbReference type="AlphaFoldDB" id="A0A974Y414"/>
<dbReference type="KEGG" id="aaut:ACETAC_05740"/>
<organism evidence="2 3">
    <name type="scientific">Aceticella autotrophica</name>
    <dbReference type="NCBI Taxonomy" id="2755338"/>
    <lineage>
        <taxon>Bacteria</taxon>
        <taxon>Bacillati</taxon>
        <taxon>Bacillota</taxon>
        <taxon>Clostridia</taxon>
        <taxon>Thermoanaerobacterales</taxon>
        <taxon>Thermoanaerobacteraceae</taxon>
        <taxon>Aceticella</taxon>
    </lineage>
</organism>
<keyword evidence="1" id="KW-1133">Transmembrane helix</keyword>
<feature type="transmembrane region" description="Helical" evidence="1">
    <location>
        <begin position="86"/>
        <end position="102"/>
    </location>
</feature>